<evidence type="ECO:0000313" key="1">
    <source>
        <dbReference type="EMBL" id="MCI55749.1"/>
    </source>
</evidence>
<proteinExistence type="predicted"/>
<sequence length="43" mass="4936">MGSGGNRDQIRNGRPAEDAMIQRWAIDDQKLDFDRLCRFIGPD</sequence>
<name>A0A392T3W6_9FABA</name>
<protein>
    <submittedName>
        <fullName evidence="1">Uncharacterized protein</fullName>
    </submittedName>
</protein>
<keyword evidence="2" id="KW-1185">Reference proteome</keyword>
<comment type="caution">
    <text evidence="1">The sequence shown here is derived from an EMBL/GenBank/DDBJ whole genome shotgun (WGS) entry which is preliminary data.</text>
</comment>
<reference evidence="1 2" key="1">
    <citation type="journal article" date="2018" name="Front. Plant Sci.">
        <title>Red Clover (Trifolium pratense) and Zigzag Clover (T. medium) - A Picture of Genomic Similarities and Differences.</title>
        <authorList>
            <person name="Dluhosova J."/>
            <person name="Istvanek J."/>
            <person name="Nedelnik J."/>
            <person name="Repkova J."/>
        </authorList>
    </citation>
    <scope>NUCLEOTIDE SEQUENCE [LARGE SCALE GENOMIC DNA]</scope>
    <source>
        <strain evidence="2">cv. 10/8</strain>
        <tissue evidence="1">Leaf</tissue>
    </source>
</reference>
<dbReference type="Proteomes" id="UP000265520">
    <property type="component" value="Unassembled WGS sequence"/>
</dbReference>
<evidence type="ECO:0000313" key="2">
    <source>
        <dbReference type="Proteomes" id="UP000265520"/>
    </source>
</evidence>
<feature type="non-terminal residue" evidence="1">
    <location>
        <position position="43"/>
    </location>
</feature>
<dbReference type="EMBL" id="LXQA010500930">
    <property type="protein sequence ID" value="MCI55749.1"/>
    <property type="molecule type" value="Genomic_DNA"/>
</dbReference>
<organism evidence="1 2">
    <name type="scientific">Trifolium medium</name>
    <dbReference type="NCBI Taxonomy" id="97028"/>
    <lineage>
        <taxon>Eukaryota</taxon>
        <taxon>Viridiplantae</taxon>
        <taxon>Streptophyta</taxon>
        <taxon>Embryophyta</taxon>
        <taxon>Tracheophyta</taxon>
        <taxon>Spermatophyta</taxon>
        <taxon>Magnoliopsida</taxon>
        <taxon>eudicotyledons</taxon>
        <taxon>Gunneridae</taxon>
        <taxon>Pentapetalae</taxon>
        <taxon>rosids</taxon>
        <taxon>fabids</taxon>
        <taxon>Fabales</taxon>
        <taxon>Fabaceae</taxon>
        <taxon>Papilionoideae</taxon>
        <taxon>50 kb inversion clade</taxon>
        <taxon>NPAAA clade</taxon>
        <taxon>Hologalegina</taxon>
        <taxon>IRL clade</taxon>
        <taxon>Trifolieae</taxon>
        <taxon>Trifolium</taxon>
    </lineage>
</organism>
<accession>A0A392T3W6</accession>
<dbReference type="AlphaFoldDB" id="A0A392T3W6"/>